<dbReference type="Gene3D" id="2.130.10.10">
    <property type="entry name" value="YVTN repeat-like/Quinoprotein amine dehydrogenase"/>
    <property type="match status" value="1"/>
</dbReference>
<dbReference type="InterPro" id="IPR015943">
    <property type="entry name" value="WD40/YVTN_repeat-like_dom_sf"/>
</dbReference>
<dbReference type="PROSITE" id="PS50082">
    <property type="entry name" value="WD_REPEATS_2"/>
    <property type="match status" value="1"/>
</dbReference>
<comment type="caution">
    <text evidence="5">The sequence shown here is derived from an EMBL/GenBank/DDBJ whole genome shotgun (WGS) entry which is preliminary data.</text>
</comment>
<proteinExistence type="predicted"/>
<protein>
    <recommendedName>
        <fullName evidence="7">E3 ubiquitin-protein ligase LIN-1</fullName>
    </recommendedName>
</protein>
<evidence type="ECO:0000259" key="4">
    <source>
        <dbReference type="Pfam" id="PF23654"/>
    </source>
</evidence>
<dbReference type="EMBL" id="JADFTS010000005">
    <property type="protein sequence ID" value="KAF9606163.1"/>
    <property type="molecule type" value="Genomic_DNA"/>
</dbReference>
<evidence type="ECO:0000259" key="2">
    <source>
        <dbReference type="Pfam" id="PF23568"/>
    </source>
</evidence>
<dbReference type="InterPro" id="IPR056514">
    <property type="entry name" value="ARM_LIN_2nd"/>
</dbReference>
<feature type="domain" description="Putative E3 ubiquitin-protein ligase LIN ARM-like" evidence="3">
    <location>
        <begin position="722"/>
        <end position="1046"/>
    </location>
</feature>
<name>A0A835HZD5_9MAGN</name>
<dbReference type="Pfam" id="PF23654">
    <property type="entry name" value="ARM_LIN_2nd"/>
    <property type="match status" value="1"/>
</dbReference>
<evidence type="ECO:0000313" key="5">
    <source>
        <dbReference type="EMBL" id="KAF9606163.1"/>
    </source>
</evidence>
<evidence type="ECO:0008006" key="7">
    <source>
        <dbReference type="Google" id="ProtNLM"/>
    </source>
</evidence>
<dbReference type="Pfam" id="PF23628">
    <property type="entry name" value="ARM_LIN_C"/>
    <property type="match status" value="1"/>
</dbReference>
<feature type="domain" description="Putative E3 ubiquitin-protein ligase LIN N-terminal" evidence="2">
    <location>
        <begin position="61"/>
        <end position="256"/>
    </location>
</feature>
<dbReference type="Pfam" id="PF00400">
    <property type="entry name" value="WD40"/>
    <property type="match status" value="1"/>
</dbReference>
<reference evidence="5 6" key="1">
    <citation type="submission" date="2020-10" db="EMBL/GenBank/DDBJ databases">
        <title>The Coptis chinensis genome and diversification of protoberbering-type alkaloids.</title>
        <authorList>
            <person name="Wang B."/>
            <person name="Shu S."/>
            <person name="Song C."/>
            <person name="Liu Y."/>
        </authorList>
    </citation>
    <scope>NUCLEOTIDE SEQUENCE [LARGE SCALE GENOMIC DNA]</scope>
    <source>
        <strain evidence="5">HL-2020</strain>
        <tissue evidence="5">Leaf</tissue>
    </source>
</reference>
<dbReference type="OrthoDB" id="6262491at2759"/>
<dbReference type="SUPFAM" id="SSF50978">
    <property type="entry name" value="WD40 repeat-like"/>
    <property type="match status" value="1"/>
</dbReference>
<dbReference type="InterPro" id="IPR001680">
    <property type="entry name" value="WD40_rpt"/>
</dbReference>
<dbReference type="SUPFAM" id="SSF48371">
    <property type="entry name" value="ARM repeat"/>
    <property type="match status" value="1"/>
</dbReference>
<dbReference type="Pfam" id="PF23568">
    <property type="entry name" value="ARM_LIN"/>
    <property type="match status" value="1"/>
</dbReference>
<organism evidence="5 6">
    <name type="scientific">Coptis chinensis</name>
    <dbReference type="NCBI Taxonomy" id="261450"/>
    <lineage>
        <taxon>Eukaryota</taxon>
        <taxon>Viridiplantae</taxon>
        <taxon>Streptophyta</taxon>
        <taxon>Embryophyta</taxon>
        <taxon>Tracheophyta</taxon>
        <taxon>Spermatophyta</taxon>
        <taxon>Magnoliopsida</taxon>
        <taxon>Ranunculales</taxon>
        <taxon>Ranunculaceae</taxon>
        <taxon>Coptidoideae</taxon>
        <taxon>Coptis</taxon>
    </lineage>
</organism>
<dbReference type="InterPro" id="IPR011989">
    <property type="entry name" value="ARM-like"/>
</dbReference>
<dbReference type="SMART" id="SM00320">
    <property type="entry name" value="WD40"/>
    <property type="match status" value="2"/>
</dbReference>
<evidence type="ECO:0000259" key="3">
    <source>
        <dbReference type="Pfam" id="PF23628"/>
    </source>
</evidence>
<dbReference type="InterPro" id="IPR056512">
    <property type="entry name" value="LIN_N"/>
</dbReference>
<accession>A0A835HZD5</accession>
<dbReference type="InterPro" id="IPR016024">
    <property type="entry name" value="ARM-type_fold"/>
</dbReference>
<evidence type="ECO:0000313" key="6">
    <source>
        <dbReference type="Proteomes" id="UP000631114"/>
    </source>
</evidence>
<dbReference type="PANTHER" id="PTHR35549:SF2">
    <property type="entry name" value="TRANSDUCIN_WD40 REPEAT-LIKE SUPERFAMILY PROTEIN"/>
    <property type="match status" value="1"/>
</dbReference>
<evidence type="ECO:0000256" key="1">
    <source>
        <dbReference type="PROSITE-ProRule" id="PRU00221"/>
    </source>
</evidence>
<feature type="domain" description="Putative E3 ubiquitin-protein ligase LIN ARM repeats" evidence="4">
    <location>
        <begin position="560"/>
        <end position="720"/>
    </location>
</feature>
<sequence length="1321" mass="149927">MLPHPNTLQNLSITLSFFYLIYLLHPSLSYEISMPQTSMASTLSSSTRASDDRVTLNHQSIQVIVVQVNEHILRFLEDQETRESLRQKCTSKLKIQKQEFFEFSEHSVLSNLYWGIESVEAAIQAKWPEERISRLQSSERMLQVPALVEEHGSTGGIQNQYLICCSYFYLSLVRKLQRDDWQVTLHFLQAMLVHPQLVRKELMPELWERVFLPQIMSRRQVSGLRDMQSEPLLDCFDIAVDEATIQLARRYKDCLMYYQVMLYGETPQWNWGDRVGRPGEEARTFTYLTSSSSECMDLVEHGNGWPKIQNNKFIQDRGLYLQSPNDLTGATHNSEDVIVTRNDTNLKGEKVHPLDFQDNVTEEFGDKANACKAIHQLIRTPNQDDAKALRGKYEEGPNSNITERNMDKREDLMMISTTEVDDSKLETSDRRLQTTCSISKPECIMLTSTEATGYLRQKEAPKVYGGYCFSSKLFRSISDLDLPTLEPRDISADTSCDRLNLREPAHDFRLFDHISSQSMNTYSHTDKYHRRRLAKKIQDPKRTKNLSKACSHPEKNIHVEIMGIYEKAISTLCFSEWIGQCKDELVDVSIMWEVLNNKTEASYGLLKDEILDQLLDAISTSQEDKIVRASVFILTTIIYKNKAVVEDIKRKGLRLCDLASALKRNVHEAAILIYLINPSPTEIKTLELLPALLEVACTSNRKVPIPIQLTPLAASLMIIEVLVTAFDFTTNRMHLEAISSPPVLSRLVKAAINKNTEEITSLATILIKCMRFDGKSKMFLSQFTSMAPFIHLLGSKEKPAKITALQFFHEILQMPRSSTISLLHQIKQPDAINTTNVLMSCIQQLEPEYQILASNLLLQLDMLEDASGNNILREEVVEVLLKAIASEESSVQQVLSASVLSNLGGAYSSTGEPYTAAWLVKKIGLTSIHHKNMIRNFDWSDESLQDGGTDAWCSKVARCIIMMGEPVFQALGKGLKSKIKSVSRSCLIAITWLGCEITKIAPIDLRCTACEILLSGIEHFLHPGSDLEERLLACLSIYNYASGKEQRISCVHTQVLEAGYNCGVAASALIYYKGQLHSGHFDGSIKVWDIREQTATLVWEVKEHKKAVTCFTLSEPGDSLLSGSADRTIRVWQMVQRRLACVEVIETKEPIHKIESYKESIFALTQSRGVKVFDASRTVKRIYKSKHVKCMAVVQRKLYLGCKDSSIQEVDIANERIKEIKAPNKRWWAKNKPINDILVYRDWLYSARGVLVEGLVLKERRKERNPQMSIPMEKGKRVQAMGVVEDFIYVNCSLSPSIIEVIGEVQLLAFDTGLIKGWIPL</sequence>
<dbReference type="Proteomes" id="UP000631114">
    <property type="component" value="Unassembled WGS sequence"/>
</dbReference>
<dbReference type="PROSITE" id="PS50294">
    <property type="entry name" value="WD_REPEATS_REGION"/>
    <property type="match status" value="1"/>
</dbReference>
<keyword evidence="1" id="KW-0853">WD repeat</keyword>
<dbReference type="Gene3D" id="1.25.10.10">
    <property type="entry name" value="Leucine-rich Repeat Variant"/>
    <property type="match status" value="1"/>
</dbReference>
<keyword evidence="6" id="KW-1185">Reference proteome</keyword>
<feature type="repeat" description="WD" evidence="1">
    <location>
        <begin position="1101"/>
        <end position="1134"/>
    </location>
</feature>
<dbReference type="PANTHER" id="PTHR35549">
    <property type="entry name" value="OS04G0584500 PROTEIN"/>
    <property type="match status" value="1"/>
</dbReference>
<dbReference type="InterPro" id="IPR055566">
    <property type="entry name" value="ARM_LIN"/>
</dbReference>
<dbReference type="InterPro" id="IPR036322">
    <property type="entry name" value="WD40_repeat_dom_sf"/>
</dbReference>
<gene>
    <name evidence="5" type="ORF">IFM89_023256</name>
</gene>